<dbReference type="Gramene" id="ERN09918">
    <property type="protein sequence ID" value="ERN09918"/>
    <property type="gene ID" value="AMTR_s00013p00174150"/>
</dbReference>
<dbReference type="Pfam" id="PF21729">
    <property type="entry name" value="IRX15_IRX15L_GXM"/>
    <property type="match status" value="1"/>
</dbReference>
<dbReference type="InterPro" id="IPR006514">
    <property type="entry name" value="IRX15/GXM/AGM"/>
</dbReference>
<evidence type="ECO:0000313" key="5">
    <source>
        <dbReference type="EMBL" id="ERN09918.1"/>
    </source>
</evidence>
<dbReference type="GO" id="GO:0009834">
    <property type="term" value="P:plant-type secondary cell wall biogenesis"/>
    <property type="evidence" value="ECO:0000318"/>
    <property type="project" value="GO_Central"/>
</dbReference>
<accession>W1PPC6</accession>
<name>W1PPC6_AMBTC</name>
<dbReference type="NCBIfam" id="TIGR01627">
    <property type="entry name" value="A_thal_3515"/>
    <property type="match status" value="1"/>
</dbReference>
<keyword evidence="4" id="KW-0472">Membrane</keyword>
<protein>
    <submittedName>
        <fullName evidence="5">Uncharacterized protein</fullName>
    </submittedName>
</protein>
<evidence type="ECO:0000256" key="3">
    <source>
        <dbReference type="ARBA" id="ARBA00022989"/>
    </source>
</evidence>
<evidence type="ECO:0000256" key="1">
    <source>
        <dbReference type="ARBA" id="ARBA00004194"/>
    </source>
</evidence>
<keyword evidence="6" id="KW-1185">Reference proteome</keyword>
<sequence>MGMPQNPCLLVALGLATIFIAALLSMSYTGVSPLCSPLLSYSSNSHPIQLSAILHYATTSITPQQSFSEINLTYSVLLHRAPCNFLVFGLGHDSLMWAALNPGGRTLFLEEDPKWLHSVLSSAPYLNAHAVQYETKLSQAENLINSHRSYPDCEMGETLLESKCPLAIKRFPREVYETEWDVIMVDAPRGYFDSAPGRMGAIYSVAVMARRRRGAGTTDVFVHDVNRKVEKRYSEEFLCRKYLVEGTGRLWHFRIPPSNAMEGKPFC</sequence>
<dbReference type="HOGENOM" id="CLU_053427_1_0_1"/>
<comment type="subcellular location">
    <subcellularLocation>
        <location evidence="1">Golgi apparatus membrane</location>
        <topology evidence="1">Single-pass membrane protein</topology>
    </subcellularLocation>
</comment>
<evidence type="ECO:0000256" key="4">
    <source>
        <dbReference type="ARBA" id="ARBA00023136"/>
    </source>
</evidence>
<dbReference type="PANTHER" id="PTHR31444">
    <property type="entry name" value="OS11G0490100 PROTEIN"/>
    <property type="match status" value="1"/>
</dbReference>
<dbReference type="AlphaFoldDB" id="W1PPC6"/>
<dbReference type="eggNOG" id="ENOG502QST5">
    <property type="taxonomic scope" value="Eukaryota"/>
</dbReference>
<dbReference type="STRING" id="13333.W1PPC6"/>
<keyword evidence="2" id="KW-0812">Transmembrane</keyword>
<dbReference type="GO" id="GO:0000139">
    <property type="term" value="C:Golgi membrane"/>
    <property type="evidence" value="ECO:0007669"/>
    <property type="project" value="UniProtKB-SubCell"/>
</dbReference>
<dbReference type="Proteomes" id="UP000017836">
    <property type="component" value="Unassembled WGS sequence"/>
</dbReference>
<keyword evidence="3" id="KW-1133">Transmembrane helix</keyword>
<proteinExistence type="predicted"/>
<dbReference type="GO" id="GO:0045492">
    <property type="term" value="P:xylan biosynthetic process"/>
    <property type="evidence" value="ECO:0000318"/>
    <property type="project" value="GO_Central"/>
</dbReference>
<dbReference type="GO" id="GO:0005794">
    <property type="term" value="C:Golgi apparatus"/>
    <property type="evidence" value="ECO:0000318"/>
    <property type="project" value="GO_Central"/>
</dbReference>
<gene>
    <name evidence="5" type="ORF">AMTR_s00013p00174150</name>
</gene>
<organism evidence="5 6">
    <name type="scientific">Amborella trichopoda</name>
    <dbReference type="NCBI Taxonomy" id="13333"/>
    <lineage>
        <taxon>Eukaryota</taxon>
        <taxon>Viridiplantae</taxon>
        <taxon>Streptophyta</taxon>
        <taxon>Embryophyta</taxon>
        <taxon>Tracheophyta</taxon>
        <taxon>Spermatophyta</taxon>
        <taxon>Magnoliopsida</taxon>
        <taxon>Amborellales</taxon>
        <taxon>Amborellaceae</taxon>
        <taxon>Amborella</taxon>
    </lineage>
</organism>
<dbReference type="EMBL" id="KI392979">
    <property type="protein sequence ID" value="ERN09918.1"/>
    <property type="molecule type" value="Genomic_DNA"/>
</dbReference>
<reference evidence="6" key="1">
    <citation type="journal article" date="2013" name="Science">
        <title>The Amborella genome and the evolution of flowering plants.</title>
        <authorList>
            <consortium name="Amborella Genome Project"/>
        </authorList>
    </citation>
    <scope>NUCLEOTIDE SEQUENCE [LARGE SCALE GENOMIC DNA]</scope>
</reference>
<dbReference type="OMA" id="FIRATDN"/>
<evidence type="ECO:0000313" key="6">
    <source>
        <dbReference type="Proteomes" id="UP000017836"/>
    </source>
</evidence>
<evidence type="ECO:0000256" key="2">
    <source>
        <dbReference type="ARBA" id="ARBA00022692"/>
    </source>
</evidence>